<evidence type="ECO:0000259" key="2">
    <source>
        <dbReference type="Pfam" id="PF01764"/>
    </source>
</evidence>
<feature type="domain" description="Fungal lipase-type" evidence="2">
    <location>
        <begin position="117"/>
        <end position="210"/>
    </location>
</feature>
<dbReference type="Proteomes" id="UP001150830">
    <property type="component" value="Unassembled WGS sequence"/>
</dbReference>
<evidence type="ECO:0000256" key="1">
    <source>
        <dbReference type="SAM" id="SignalP"/>
    </source>
</evidence>
<sequence length="319" mass="33485">MQLLKTGTTALLACSLGLLGGCGAATQMVQTGVAATSSTSATSSTDAVVTQDKATLTQHLKSAALSAAAYNQAAKTRLSLLSEQGLTEVKYVGLTETANTSSGTQYIVAEEGKTLYISFTGSNEKKDFLSLLSQYETYQTSSYPVRQGFVSAWEEAEADITALIREKNPTAIVMSGHSKGGAIAAAAAMKLMAEGFPVTEVTTFGAPPIFKIPSDETDANFQSKLAASDITSRLNKISTLYVREYDYVQLASAGLTMNKRSIGTLLTLKDDGTLQSGSSLGSSAISALTNTASAKVTKLNSEALHHNANTYLDILKTVK</sequence>
<keyword evidence="4" id="KW-1185">Reference proteome</keyword>
<proteinExistence type="predicted"/>
<dbReference type="Gene3D" id="3.40.50.1820">
    <property type="entry name" value="alpha/beta hydrolase"/>
    <property type="match status" value="1"/>
</dbReference>
<dbReference type="AlphaFoldDB" id="A0A9X3ECH6"/>
<gene>
    <name evidence="3" type="ORF">OUO13_05330</name>
</gene>
<dbReference type="InterPro" id="IPR029058">
    <property type="entry name" value="AB_hydrolase_fold"/>
</dbReference>
<dbReference type="SUPFAM" id="SSF53474">
    <property type="entry name" value="alpha/beta-Hydrolases"/>
    <property type="match status" value="1"/>
</dbReference>
<name>A0A9X3ECH6_9GAMM</name>
<dbReference type="EMBL" id="JAPNOA010000018">
    <property type="protein sequence ID" value="MCY0964601.1"/>
    <property type="molecule type" value="Genomic_DNA"/>
</dbReference>
<reference evidence="3" key="1">
    <citation type="submission" date="2022-11" db="EMBL/GenBank/DDBJ databases">
        <title>Parathalassolutuus dongxingensis gen. nov., sp. nov., a novel member of family Oceanospirillaceae isolated from a coastal shrimp pond in Guangxi, China.</title>
        <authorList>
            <person name="Chen H."/>
        </authorList>
    </citation>
    <scope>NUCLEOTIDE SEQUENCE</scope>
    <source>
        <strain evidence="3">G-43</strain>
    </source>
</reference>
<dbReference type="Pfam" id="PF01764">
    <property type="entry name" value="Lipase_3"/>
    <property type="match status" value="1"/>
</dbReference>
<feature type="chain" id="PRO_5040805591" evidence="1">
    <location>
        <begin position="25"/>
        <end position="319"/>
    </location>
</feature>
<accession>A0A9X3ECH6</accession>
<dbReference type="InterPro" id="IPR002921">
    <property type="entry name" value="Fungal_lipase-type"/>
</dbReference>
<dbReference type="PROSITE" id="PS51257">
    <property type="entry name" value="PROKAR_LIPOPROTEIN"/>
    <property type="match status" value="1"/>
</dbReference>
<dbReference type="RefSeq" id="WP_283172816.1">
    <property type="nucleotide sequence ID" value="NZ_JAPNOA010000018.1"/>
</dbReference>
<evidence type="ECO:0000313" key="4">
    <source>
        <dbReference type="Proteomes" id="UP001150830"/>
    </source>
</evidence>
<keyword evidence="1" id="KW-0732">Signal</keyword>
<evidence type="ECO:0000313" key="3">
    <source>
        <dbReference type="EMBL" id="MCY0964601.1"/>
    </source>
</evidence>
<organism evidence="3 4">
    <name type="scientific">Parathalassolituus penaei</name>
    <dbReference type="NCBI Taxonomy" id="2997323"/>
    <lineage>
        <taxon>Bacteria</taxon>
        <taxon>Pseudomonadati</taxon>
        <taxon>Pseudomonadota</taxon>
        <taxon>Gammaproteobacteria</taxon>
        <taxon>Oceanospirillales</taxon>
        <taxon>Oceanospirillaceae</taxon>
        <taxon>Parathalassolituus</taxon>
    </lineage>
</organism>
<feature type="signal peptide" evidence="1">
    <location>
        <begin position="1"/>
        <end position="24"/>
    </location>
</feature>
<comment type="caution">
    <text evidence="3">The sequence shown here is derived from an EMBL/GenBank/DDBJ whole genome shotgun (WGS) entry which is preliminary data.</text>
</comment>
<protein>
    <submittedName>
        <fullName evidence="3">DUF2974 domain-containing protein</fullName>
    </submittedName>
</protein>
<dbReference type="GO" id="GO:0006629">
    <property type="term" value="P:lipid metabolic process"/>
    <property type="evidence" value="ECO:0007669"/>
    <property type="project" value="InterPro"/>
</dbReference>